<feature type="domain" description="CCT" evidence="14">
    <location>
        <begin position="239"/>
        <end position="281"/>
    </location>
</feature>
<dbReference type="SMART" id="SM00979">
    <property type="entry name" value="TIFY"/>
    <property type="match status" value="1"/>
</dbReference>
<feature type="region of interest" description="Disordered" evidence="13">
    <location>
        <begin position="278"/>
        <end position="300"/>
    </location>
</feature>
<evidence type="ECO:0000256" key="12">
    <source>
        <dbReference type="PROSITE-ProRule" id="PRU00357"/>
    </source>
</evidence>
<protein>
    <submittedName>
        <fullName evidence="16">Uncharacterized protein</fullName>
    </submittedName>
</protein>
<feature type="compositionally biased region" description="Polar residues" evidence="13">
    <location>
        <begin position="374"/>
        <end position="393"/>
    </location>
</feature>
<keyword evidence="5" id="KW-0863">Zinc-finger</keyword>
<organism evidence="16 17">
    <name type="scientific">Paspalum notatum var. saurae</name>
    <dbReference type="NCBI Taxonomy" id="547442"/>
    <lineage>
        <taxon>Eukaryota</taxon>
        <taxon>Viridiplantae</taxon>
        <taxon>Streptophyta</taxon>
        <taxon>Embryophyta</taxon>
        <taxon>Tracheophyta</taxon>
        <taxon>Spermatophyta</taxon>
        <taxon>Magnoliopsida</taxon>
        <taxon>Liliopsida</taxon>
        <taxon>Poales</taxon>
        <taxon>Poaceae</taxon>
        <taxon>PACMAD clade</taxon>
        <taxon>Panicoideae</taxon>
        <taxon>Andropogonodae</taxon>
        <taxon>Paspaleae</taxon>
        <taxon>Paspalinae</taxon>
        <taxon>Paspalum</taxon>
    </lineage>
</organism>
<dbReference type="PROSITE" id="PS00344">
    <property type="entry name" value="GATA_ZN_FINGER_1"/>
    <property type="match status" value="1"/>
</dbReference>
<dbReference type="InterPro" id="IPR000679">
    <property type="entry name" value="Znf_GATA"/>
</dbReference>
<dbReference type="Gene3D" id="3.30.50.10">
    <property type="entry name" value="Erythroid Transcription Factor GATA-1, subunit A"/>
    <property type="match status" value="1"/>
</dbReference>
<evidence type="ECO:0000256" key="6">
    <source>
        <dbReference type="ARBA" id="ARBA00022833"/>
    </source>
</evidence>
<evidence type="ECO:0000256" key="2">
    <source>
        <dbReference type="ARBA" id="ARBA00004123"/>
    </source>
</evidence>
<comment type="subcellular location">
    <subcellularLocation>
        <location evidence="2 12">Nucleus</location>
    </subcellularLocation>
</comment>
<dbReference type="PANTHER" id="PTHR46125:SF24">
    <property type="entry name" value="GATA TRANSCRIPTION FACTOR 18"/>
    <property type="match status" value="1"/>
</dbReference>
<evidence type="ECO:0000256" key="8">
    <source>
        <dbReference type="ARBA" id="ARBA00023125"/>
    </source>
</evidence>
<feature type="domain" description="Tify" evidence="15">
    <location>
        <begin position="170"/>
        <end position="205"/>
    </location>
</feature>
<keyword evidence="17" id="KW-1185">Reference proteome</keyword>
<keyword evidence="10" id="KW-0804">Transcription</keyword>
<dbReference type="CDD" id="cd00202">
    <property type="entry name" value="ZnF_GATA"/>
    <property type="match status" value="1"/>
</dbReference>
<evidence type="ECO:0000256" key="7">
    <source>
        <dbReference type="ARBA" id="ARBA00023015"/>
    </source>
</evidence>
<keyword evidence="8" id="KW-0238">DNA-binding</keyword>
<evidence type="ECO:0000313" key="17">
    <source>
        <dbReference type="Proteomes" id="UP001341281"/>
    </source>
</evidence>
<dbReference type="AlphaFoldDB" id="A0AAQ3WFW2"/>
<dbReference type="SUPFAM" id="SSF57716">
    <property type="entry name" value="Glucocorticoid receptor-like (DNA-binding domain)"/>
    <property type="match status" value="1"/>
</dbReference>
<reference evidence="16 17" key="1">
    <citation type="submission" date="2024-02" db="EMBL/GenBank/DDBJ databases">
        <title>High-quality chromosome-scale genome assembly of Pensacola bahiagrass (Paspalum notatum Flugge var. saurae).</title>
        <authorList>
            <person name="Vega J.M."/>
            <person name="Podio M."/>
            <person name="Orjuela J."/>
            <person name="Siena L.A."/>
            <person name="Pessino S.C."/>
            <person name="Combes M.C."/>
            <person name="Mariac C."/>
            <person name="Albertini E."/>
            <person name="Pupilli F."/>
            <person name="Ortiz J.P.A."/>
            <person name="Leblanc O."/>
        </authorList>
    </citation>
    <scope>NUCLEOTIDE SEQUENCE [LARGE SCALE GENOMIC DNA]</scope>
    <source>
        <strain evidence="16">R1</strain>
        <tissue evidence="16">Leaf</tissue>
    </source>
</reference>
<evidence type="ECO:0000313" key="16">
    <source>
        <dbReference type="EMBL" id="WVZ60130.1"/>
    </source>
</evidence>
<evidence type="ECO:0000256" key="13">
    <source>
        <dbReference type="SAM" id="MobiDB-lite"/>
    </source>
</evidence>
<evidence type="ECO:0000259" key="14">
    <source>
        <dbReference type="PROSITE" id="PS51017"/>
    </source>
</evidence>
<dbReference type="Pfam" id="PF00320">
    <property type="entry name" value="GATA"/>
    <property type="match status" value="1"/>
</dbReference>
<dbReference type="Pfam" id="PF06203">
    <property type="entry name" value="CCT"/>
    <property type="match status" value="1"/>
</dbReference>
<dbReference type="SMART" id="SM00401">
    <property type="entry name" value="ZnF_GATA"/>
    <property type="match status" value="1"/>
</dbReference>
<feature type="region of interest" description="Disordered" evidence="13">
    <location>
        <begin position="76"/>
        <end position="170"/>
    </location>
</feature>
<dbReference type="GO" id="GO:0005634">
    <property type="term" value="C:nucleus"/>
    <property type="evidence" value="ECO:0007669"/>
    <property type="project" value="UniProtKB-SubCell"/>
</dbReference>
<evidence type="ECO:0000256" key="1">
    <source>
        <dbReference type="ARBA" id="ARBA00002206"/>
    </source>
</evidence>
<keyword evidence="6" id="KW-0862">Zinc</keyword>
<accession>A0AAQ3WFW2</accession>
<evidence type="ECO:0000256" key="4">
    <source>
        <dbReference type="ARBA" id="ARBA00022723"/>
    </source>
</evidence>
<proteinExistence type="inferred from homology"/>
<sequence>MLHLKFLVKRSHKYIVLKVTHIVKKNVLRKNVVATSLPPCRQNSATAGCMRKKGNPTQLFLRITTRYTRWYPSCTTTAPAPASRPSIPQSKVASSTQPPPMPDADAEMREAAAAAAPAGDDDDGEDDSEEEEEEEEEDDEVDDDEDEEELPAAAPAPVEEPSAPAPVSALPGNPNQLTLLFQGEVYVFESVTPDKVQAVLLLLGRGELPPGLTGMVLPNQNENKGYDDILRRTDIPAKRVASLIRFREKRKERNFDKKIRYAVRKEVALRMQRRKGQFAGRASLEGESPAPGCDPGSQGAGLDFASRESKFVLCQNCGTSEKMTPAMRRGPAGPRTLCNACGLMWANKGTLRNCPKAKVESLVVAVEQGNAVVSQGGSDSKMTVTPKNDNVAANNGDGEATSAAEIGVEKAL</sequence>
<dbReference type="GO" id="GO:0008270">
    <property type="term" value="F:zinc ion binding"/>
    <property type="evidence" value="ECO:0007669"/>
    <property type="project" value="UniProtKB-KW"/>
</dbReference>
<evidence type="ECO:0000256" key="3">
    <source>
        <dbReference type="ARBA" id="ARBA00007722"/>
    </source>
</evidence>
<feature type="compositionally biased region" description="Low complexity" evidence="13">
    <location>
        <begin position="151"/>
        <end position="170"/>
    </location>
</feature>
<keyword evidence="4" id="KW-0479">Metal-binding</keyword>
<comment type="function">
    <text evidence="1">Transcriptional activator that specifically binds 5'-GATA-3' or 5'-GAT-3' motifs within gene promoters.</text>
</comment>
<feature type="compositionally biased region" description="Polar residues" evidence="13">
    <location>
        <begin position="86"/>
        <end position="96"/>
    </location>
</feature>
<evidence type="ECO:0000256" key="11">
    <source>
        <dbReference type="ARBA" id="ARBA00023242"/>
    </source>
</evidence>
<feature type="region of interest" description="Disordered" evidence="13">
    <location>
        <begin position="374"/>
        <end position="412"/>
    </location>
</feature>
<dbReference type="InterPro" id="IPR045280">
    <property type="entry name" value="TIFY-like"/>
</dbReference>
<dbReference type="EMBL" id="CP144746">
    <property type="protein sequence ID" value="WVZ60130.1"/>
    <property type="molecule type" value="Genomic_DNA"/>
</dbReference>
<dbReference type="GO" id="GO:0043565">
    <property type="term" value="F:sequence-specific DNA binding"/>
    <property type="evidence" value="ECO:0007669"/>
    <property type="project" value="InterPro"/>
</dbReference>
<dbReference type="Proteomes" id="UP001341281">
    <property type="component" value="Chromosome 02"/>
</dbReference>
<dbReference type="PANTHER" id="PTHR46125">
    <property type="entry name" value="GATA TRANSCRIPTION FACTOR 28"/>
    <property type="match status" value="1"/>
</dbReference>
<dbReference type="InterPro" id="IPR010402">
    <property type="entry name" value="CCT_domain"/>
</dbReference>
<keyword evidence="7" id="KW-0805">Transcription regulation</keyword>
<keyword evidence="11 12" id="KW-0539">Nucleus</keyword>
<evidence type="ECO:0000256" key="9">
    <source>
        <dbReference type="ARBA" id="ARBA00023159"/>
    </source>
</evidence>
<dbReference type="PROSITE" id="PS51320">
    <property type="entry name" value="TIFY"/>
    <property type="match status" value="1"/>
</dbReference>
<feature type="compositionally biased region" description="Acidic residues" evidence="13">
    <location>
        <begin position="119"/>
        <end position="150"/>
    </location>
</feature>
<evidence type="ECO:0000256" key="10">
    <source>
        <dbReference type="ARBA" id="ARBA00023163"/>
    </source>
</evidence>
<evidence type="ECO:0000256" key="5">
    <source>
        <dbReference type="ARBA" id="ARBA00022771"/>
    </source>
</evidence>
<dbReference type="Pfam" id="PF06200">
    <property type="entry name" value="tify"/>
    <property type="match status" value="1"/>
</dbReference>
<evidence type="ECO:0000259" key="15">
    <source>
        <dbReference type="PROSITE" id="PS51320"/>
    </source>
</evidence>
<comment type="similarity">
    <text evidence="3">Belongs to the type IV zinc-finger family. Class C subfamily.</text>
</comment>
<name>A0AAQ3WFW2_PASNO</name>
<dbReference type="InterPro" id="IPR010399">
    <property type="entry name" value="Tify_dom"/>
</dbReference>
<dbReference type="GO" id="GO:0006355">
    <property type="term" value="P:regulation of DNA-templated transcription"/>
    <property type="evidence" value="ECO:0007669"/>
    <property type="project" value="InterPro"/>
</dbReference>
<dbReference type="InterPro" id="IPR013088">
    <property type="entry name" value="Znf_NHR/GATA"/>
</dbReference>
<keyword evidence="9" id="KW-0010">Activator</keyword>
<dbReference type="PROSITE" id="PS51017">
    <property type="entry name" value="CCT"/>
    <property type="match status" value="1"/>
</dbReference>
<gene>
    <name evidence="16" type="ORF">U9M48_010189</name>
</gene>